<dbReference type="PRINTS" id="PR00039">
    <property type="entry name" value="HTHLYSR"/>
</dbReference>
<organism evidence="6">
    <name type="scientific">Phytobacter massiliensis</name>
    <dbReference type="NCBI Taxonomy" id="1485952"/>
    <lineage>
        <taxon>Bacteria</taxon>
        <taxon>Pseudomonadati</taxon>
        <taxon>Pseudomonadota</taxon>
        <taxon>Gammaproteobacteria</taxon>
        <taxon>Enterobacterales</taxon>
        <taxon>Enterobacteriaceae</taxon>
        <taxon>Phytobacter</taxon>
    </lineage>
</organism>
<accession>A0A6N3GQN4</accession>
<sequence>MDLHQLRCFIAVAEELNFGRAAARLHMTQPPLSRQIQLLEKSLGGALFERNNRHVQLTHMGKHLLTESRLILKLADRLESSVQLCASGETGTLAMGFTAVFSWNFIPQLLKELTVKLPGVNFQLFEQVSHKQISSIENNSIDVGFVRHVPPNPLLAWLPLQGETFVAAFHCDHPLARKRKISLSAFNNEPFFLYSPNEARHFYDRITDLFAFNDITPDFKYQLAQTHTILGLVNAGLGCAIVPASSRTLGMPNVTFMNIEGVNIQAHNFLVYSKANPNPVLPVFLKALSEALITL</sequence>
<keyword evidence="4" id="KW-0804">Transcription</keyword>
<protein>
    <submittedName>
        <fullName evidence="6">HTH-type transcriptional regulator BenM</fullName>
    </submittedName>
</protein>
<dbReference type="FunFam" id="1.10.10.10:FF:000001">
    <property type="entry name" value="LysR family transcriptional regulator"/>
    <property type="match status" value="1"/>
</dbReference>
<gene>
    <name evidence="6" type="primary">benM_3</name>
    <name evidence="6" type="ORF">EMLFYP7_03375</name>
</gene>
<dbReference type="InterPro" id="IPR036390">
    <property type="entry name" value="WH_DNA-bd_sf"/>
</dbReference>
<evidence type="ECO:0000256" key="2">
    <source>
        <dbReference type="ARBA" id="ARBA00023015"/>
    </source>
</evidence>
<evidence type="ECO:0000256" key="3">
    <source>
        <dbReference type="ARBA" id="ARBA00023125"/>
    </source>
</evidence>
<feature type="domain" description="HTH lysR-type" evidence="5">
    <location>
        <begin position="1"/>
        <end position="58"/>
    </location>
</feature>
<evidence type="ECO:0000256" key="4">
    <source>
        <dbReference type="ARBA" id="ARBA00023163"/>
    </source>
</evidence>
<comment type="similarity">
    <text evidence="1">Belongs to the LysR transcriptional regulatory family.</text>
</comment>
<keyword evidence="3" id="KW-0238">DNA-binding</keyword>
<proteinExistence type="inferred from homology"/>
<dbReference type="Gene3D" id="1.10.10.10">
    <property type="entry name" value="Winged helix-like DNA-binding domain superfamily/Winged helix DNA-binding domain"/>
    <property type="match status" value="1"/>
</dbReference>
<dbReference type="InterPro" id="IPR000847">
    <property type="entry name" value="LysR_HTH_N"/>
</dbReference>
<evidence type="ECO:0000259" key="5">
    <source>
        <dbReference type="PROSITE" id="PS50931"/>
    </source>
</evidence>
<name>A0A6N3GQN4_9ENTR</name>
<dbReference type="RefSeq" id="WP_044178152.1">
    <property type="nucleotide sequence ID" value="NZ_CABKSF010000001.1"/>
</dbReference>
<dbReference type="AlphaFoldDB" id="A0A6N3GQN4"/>
<dbReference type="PANTHER" id="PTHR30346">
    <property type="entry name" value="TRANSCRIPTIONAL DUAL REGULATOR HCAR-RELATED"/>
    <property type="match status" value="1"/>
</dbReference>
<dbReference type="GO" id="GO:0003677">
    <property type="term" value="F:DNA binding"/>
    <property type="evidence" value="ECO:0007669"/>
    <property type="project" value="UniProtKB-KW"/>
</dbReference>
<evidence type="ECO:0000313" key="6">
    <source>
        <dbReference type="EMBL" id="VYU66796.1"/>
    </source>
</evidence>
<dbReference type="Gene3D" id="3.40.190.10">
    <property type="entry name" value="Periplasmic binding protein-like II"/>
    <property type="match status" value="2"/>
</dbReference>
<dbReference type="SUPFAM" id="SSF53850">
    <property type="entry name" value="Periplasmic binding protein-like II"/>
    <property type="match status" value="1"/>
</dbReference>
<dbReference type="GO" id="GO:0032993">
    <property type="term" value="C:protein-DNA complex"/>
    <property type="evidence" value="ECO:0007669"/>
    <property type="project" value="TreeGrafter"/>
</dbReference>
<dbReference type="GO" id="GO:0003700">
    <property type="term" value="F:DNA-binding transcription factor activity"/>
    <property type="evidence" value="ECO:0007669"/>
    <property type="project" value="InterPro"/>
</dbReference>
<dbReference type="InterPro" id="IPR005119">
    <property type="entry name" value="LysR_subst-bd"/>
</dbReference>
<keyword evidence="2" id="KW-0805">Transcription regulation</keyword>
<dbReference type="Pfam" id="PF00126">
    <property type="entry name" value="HTH_1"/>
    <property type="match status" value="1"/>
</dbReference>
<dbReference type="EMBL" id="CACRTZ010000033">
    <property type="protein sequence ID" value="VYU66796.1"/>
    <property type="molecule type" value="Genomic_DNA"/>
</dbReference>
<dbReference type="PROSITE" id="PS50931">
    <property type="entry name" value="HTH_LYSR"/>
    <property type="match status" value="1"/>
</dbReference>
<dbReference type="InterPro" id="IPR036388">
    <property type="entry name" value="WH-like_DNA-bd_sf"/>
</dbReference>
<dbReference type="OrthoDB" id="6804990at2"/>
<reference evidence="6" key="1">
    <citation type="submission" date="2019-11" db="EMBL/GenBank/DDBJ databases">
        <authorList>
            <person name="Feng L."/>
        </authorList>
    </citation>
    <scope>NUCLEOTIDE SEQUENCE</scope>
    <source>
        <strain evidence="6">EMassiliensisLFYP7</strain>
    </source>
</reference>
<dbReference type="PANTHER" id="PTHR30346:SF0">
    <property type="entry name" value="HCA OPERON TRANSCRIPTIONAL ACTIVATOR HCAR"/>
    <property type="match status" value="1"/>
</dbReference>
<evidence type="ECO:0000256" key="1">
    <source>
        <dbReference type="ARBA" id="ARBA00009437"/>
    </source>
</evidence>
<dbReference type="Pfam" id="PF03466">
    <property type="entry name" value="LysR_substrate"/>
    <property type="match status" value="1"/>
</dbReference>
<dbReference type="SUPFAM" id="SSF46785">
    <property type="entry name" value="Winged helix' DNA-binding domain"/>
    <property type="match status" value="1"/>
</dbReference>